<evidence type="ECO:0000256" key="1">
    <source>
        <dbReference type="HAMAP-Rule" id="MF_00864"/>
    </source>
</evidence>
<comment type="function">
    <text evidence="1">DNA-dependent RNA polymerase (RNAP) catalyzes the transcription of DNA into RNA using the four ribonucleoside triphosphates as substrates. This subunit is less well bound than the others.</text>
</comment>
<gene>
    <name evidence="1" type="primary">rpo4</name>
    <name evidence="1" type="synonym">rpoF</name>
    <name evidence="2" type="ORF">APZ16_07175</name>
</gene>
<dbReference type="AlphaFoldDB" id="A0A147JUL1"/>
<dbReference type="Gene3D" id="6.10.140.10">
    <property type="match status" value="1"/>
</dbReference>
<dbReference type="GO" id="GO:0003899">
    <property type="term" value="F:DNA-directed RNA polymerase activity"/>
    <property type="evidence" value="ECO:0007669"/>
    <property type="project" value="UniProtKB-UniRule"/>
</dbReference>
<dbReference type="GO" id="GO:0000166">
    <property type="term" value="F:nucleotide binding"/>
    <property type="evidence" value="ECO:0007669"/>
    <property type="project" value="InterPro"/>
</dbReference>
<dbReference type="Proteomes" id="UP000074294">
    <property type="component" value="Unassembled WGS sequence"/>
</dbReference>
<reference evidence="2 3" key="1">
    <citation type="journal article" date="2016" name="Nat. Microbiol.">
        <title>Genomic inference of the metabolism of cosmopolitan subsurface Archaea, Hadesarchaea.</title>
        <authorList>
            <person name="Baker B.J."/>
            <person name="Saw J.H."/>
            <person name="Lind A.E."/>
            <person name="Lazar C.S."/>
            <person name="Hinrichs K.-U."/>
            <person name="Teske A.P."/>
            <person name="Ettema T.J."/>
        </authorList>
    </citation>
    <scope>NUCLEOTIDE SEQUENCE [LARGE SCALE GENOMIC DNA]</scope>
</reference>
<organism evidence="2 3">
    <name type="scientific">Hadarchaeum yellowstonense</name>
    <dbReference type="NCBI Taxonomy" id="1776334"/>
    <lineage>
        <taxon>Archaea</taxon>
        <taxon>Methanobacteriati</taxon>
        <taxon>Candidatus Hadarchaeota</taxon>
        <taxon>Candidatus Hadarchaeia</taxon>
        <taxon>Candidatus Hadarchaeales</taxon>
        <taxon>Candidatus Hadarchaeaceae</taxon>
        <taxon>Candidatus Hadarchaeum</taxon>
    </lineage>
</organism>
<name>A0A147JUL1_HADYE</name>
<dbReference type="PANTHER" id="PTHR39646:SF1">
    <property type="entry name" value="DNA-DIRECTED RNA POLYMERASE SUBUNIT RPO4"/>
    <property type="match status" value="1"/>
</dbReference>
<comment type="catalytic activity">
    <reaction evidence="1">
        <text>RNA(n) + a ribonucleoside 5'-triphosphate = RNA(n+1) + diphosphate</text>
        <dbReference type="Rhea" id="RHEA:21248"/>
        <dbReference type="Rhea" id="RHEA-COMP:14527"/>
        <dbReference type="Rhea" id="RHEA-COMP:17342"/>
        <dbReference type="ChEBI" id="CHEBI:33019"/>
        <dbReference type="ChEBI" id="CHEBI:61557"/>
        <dbReference type="ChEBI" id="CHEBI:140395"/>
        <dbReference type="EC" id="2.7.7.6"/>
    </reaction>
</comment>
<proteinExistence type="inferred from homology"/>
<dbReference type="PIRSF" id="PIRSF005053">
    <property type="entry name" value="RNA_pol_F_arch"/>
    <property type="match status" value="1"/>
</dbReference>
<protein>
    <recommendedName>
        <fullName evidence="1">DNA-directed RNA polymerase subunit Rpo4</fullName>
        <ecNumber evidence="1">2.7.7.6</ecNumber>
    </recommendedName>
    <alternativeName>
        <fullName evidence="1">DNA-directed RNA polymerase subunit F</fullName>
    </alternativeName>
</protein>
<dbReference type="InterPro" id="IPR044876">
    <property type="entry name" value="HRDC_dom_sf"/>
</dbReference>
<dbReference type="HAMAP" id="MF_00864">
    <property type="entry name" value="RNApol_arch_Rpo4"/>
    <property type="match status" value="1"/>
</dbReference>
<keyword evidence="1" id="KW-0963">Cytoplasm</keyword>
<dbReference type="Pfam" id="PF03874">
    <property type="entry name" value="RNA_pol_Rpb4"/>
    <property type="match status" value="1"/>
</dbReference>
<comment type="subcellular location">
    <subcellularLocation>
        <location evidence="1">Cytoplasm</location>
    </subcellularLocation>
</comment>
<dbReference type="EC" id="2.7.7.6" evidence="1"/>
<keyword evidence="1" id="KW-0808">Transferase</keyword>
<dbReference type="GO" id="GO:0006352">
    <property type="term" value="P:DNA-templated transcription initiation"/>
    <property type="evidence" value="ECO:0007669"/>
    <property type="project" value="InterPro"/>
</dbReference>
<dbReference type="Gene3D" id="1.10.150.80">
    <property type="entry name" value="HRDC domain"/>
    <property type="match status" value="1"/>
</dbReference>
<dbReference type="STRING" id="1776334.APZ16_07175"/>
<comment type="subunit">
    <text evidence="1">Part of the RNA polymerase complex. Forms a stalk with Rpo7 that extends from the main structure.</text>
</comment>
<dbReference type="GO" id="GO:0005737">
    <property type="term" value="C:cytoplasm"/>
    <property type="evidence" value="ECO:0007669"/>
    <property type="project" value="UniProtKB-SubCell"/>
</dbReference>
<comment type="caution">
    <text evidence="2">The sequence shown here is derived from an EMBL/GenBank/DDBJ whole genome shotgun (WGS) entry which is preliminary data.</text>
</comment>
<keyword evidence="1" id="KW-0240">DNA-directed RNA polymerase</keyword>
<dbReference type="InterPro" id="IPR005574">
    <property type="entry name" value="Rpb4/RPC9"/>
</dbReference>
<dbReference type="InterPro" id="IPR010924">
    <property type="entry name" value="Rpo4"/>
</dbReference>
<dbReference type="SUPFAM" id="SSF47819">
    <property type="entry name" value="HRDC-like"/>
    <property type="match status" value="1"/>
</dbReference>
<sequence>MIGKRVVKEKPVSLPEVLGILEKVKKEGELEYWQRLTFDYAQKFAKLKPKEAQELLEELLKMDKIKEHQAVAIIDLMPQTKEDLELIFSKERVKLEDDEVKRVLELVKKYSG</sequence>
<keyword evidence="1" id="KW-0804">Transcription</keyword>
<accession>A0A147JUL1</accession>
<dbReference type="GO" id="GO:0000428">
    <property type="term" value="C:DNA-directed RNA polymerase complex"/>
    <property type="evidence" value="ECO:0007669"/>
    <property type="project" value="UniProtKB-KW"/>
</dbReference>
<dbReference type="EMBL" id="LQMQ01000047">
    <property type="protein sequence ID" value="KUO40185.1"/>
    <property type="molecule type" value="Genomic_DNA"/>
</dbReference>
<keyword evidence="1" id="KW-0548">Nucleotidyltransferase</keyword>
<dbReference type="PANTHER" id="PTHR39646">
    <property type="entry name" value="RNA POLYMERASE RPB4"/>
    <property type="match status" value="1"/>
</dbReference>
<dbReference type="InterPro" id="IPR010997">
    <property type="entry name" value="HRDC-like_sf"/>
</dbReference>
<evidence type="ECO:0000313" key="3">
    <source>
        <dbReference type="Proteomes" id="UP000074294"/>
    </source>
</evidence>
<evidence type="ECO:0000313" key="2">
    <source>
        <dbReference type="EMBL" id="KUO40185.1"/>
    </source>
</evidence>
<comment type="similarity">
    <text evidence="1">Belongs to the eukaryotic RPB4 RNA polymerase subunit family.</text>
</comment>